<keyword evidence="2" id="KW-1133">Transmembrane helix</keyword>
<name>A0A2A9DL65_9CORY</name>
<evidence type="ECO:0000256" key="1">
    <source>
        <dbReference type="SAM" id="MobiDB-lite"/>
    </source>
</evidence>
<dbReference type="AlphaFoldDB" id="A0A2A9DL65"/>
<dbReference type="Proteomes" id="UP000221653">
    <property type="component" value="Unassembled WGS sequence"/>
</dbReference>
<feature type="transmembrane region" description="Helical" evidence="2">
    <location>
        <begin position="361"/>
        <end position="382"/>
    </location>
</feature>
<keyword evidence="4" id="KW-1185">Reference proteome</keyword>
<comment type="caution">
    <text evidence="3">The sequence shown here is derived from an EMBL/GenBank/DDBJ whole genome shotgun (WGS) entry which is preliminary data.</text>
</comment>
<dbReference type="STRING" id="1724.GCA_001044175_01417"/>
<keyword evidence="2" id="KW-0472">Membrane</keyword>
<evidence type="ECO:0000256" key="2">
    <source>
        <dbReference type="SAM" id="Phobius"/>
    </source>
</evidence>
<dbReference type="EMBL" id="PDJF01000001">
    <property type="protein sequence ID" value="PFG27487.1"/>
    <property type="molecule type" value="Genomic_DNA"/>
</dbReference>
<evidence type="ECO:0000313" key="3">
    <source>
        <dbReference type="EMBL" id="PFG27487.1"/>
    </source>
</evidence>
<gene>
    <name evidence="3" type="ORF">ATK06_0548</name>
</gene>
<protein>
    <submittedName>
        <fullName evidence="3">Uncharacterized protein</fullName>
    </submittedName>
</protein>
<feature type="transmembrane region" description="Helical" evidence="2">
    <location>
        <begin position="335"/>
        <end position="355"/>
    </location>
</feature>
<organism evidence="3 4">
    <name type="scientific">Corynebacterium renale</name>
    <dbReference type="NCBI Taxonomy" id="1724"/>
    <lineage>
        <taxon>Bacteria</taxon>
        <taxon>Bacillati</taxon>
        <taxon>Actinomycetota</taxon>
        <taxon>Actinomycetes</taxon>
        <taxon>Mycobacteriales</taxon>
        <taxon>Corynebacteriaceae</taxon>
        <taxon>Corynebacterium</taxon>
    </lineage>
</organism>
<accession>A0A2A9DL65</accession>
<sequence length="387" mass="40803">MMASMSFQPYPLASSALGGGAEVPLSGVSQAFLFSLLGESRLRVDLLPDPAHGGFIVSHKRVHLGRLPQEMREQYPQLDYLRSLHQAPQAALAVRLNEESGQVEATVSFPAPGAVMPQNMPPEEPWALLPEGPPRPLDVTRGDGTALPQGEAPAQWLAQVSIIDGTVVALVQGKVVGPLSAEDSDATAGIIQHFEALGVVPVARLLDVEGGPVLLLRATDECTEEDLEPVVDPLPRLHPYELSTGEFPAVSVGEDGWAITFDAETAATPIEYDPDVILRPITSPSLLAMRPDGTPVKAPQPEPEPEPQPTPEPEPEAQLSEPEPAPETKKNNGGIALIVIGIVLIAVGVALPTFATGLSAVVTWAVLAVGIVSALVGIFRAVKGFRS</sequence>
<reference evidence="3 4" key="1">
    <citation type="submission" date="2017-10" db="EMBL/GenBank/DDBJ databases">
        <title>Sequencing the genomes of 1000 actinobacteria strains.</title>
        <authorList>
            <person name="Klenk H.-P."/>
        </authorList>
    </citation>
    <scope>NUCLEOTIDE SEQUENCE [LARGE SCALE GENOMIC DNA]</scope>
    <source>
        <strain evidence="3 4">DSM 20688</strain>
    </source>
</reference>
<feature type="compositionally biased region" description="Pro residues" evidence="1">
    <location>
        <begin position="298"/>
        <end position="312"/>
    </location>
</feature>
<evidence type="ECO:0000313" key="4">
    <source>
        <dbReference type="Proteomes" id="UP000221653"/>
    </source>
</evidence>
<keyword evidence="2" id="KW-0812">Transmembrane</keyword>
<feature type="region of interest" description="Disordered" evidence="1">
    <location>
        <begin position="288"/>
        <end position="328"/>
    </location>
</feature>
<proteinExistence type="predicted"/>